<comment type="caution">
    <text evidence="4">The sequence shown here is derived from an EMBL/GenBank/DDBJ whole genome shotgun (WGS) entry which is preliminary data.</text>
</comment>
<dbReference type="GO" id="GO:0016491">
    <property type="term" value="F:oxidoreductase activity"/>
    <property type="evidence" value="ECO:0007669"/>
    <property type="project" value="TreeGrafter"/>
</dbReference>
<evidence type="ECO:0000313" key="4">
    <source>
        <dbReference type="EMBL" id="RAO73604.1"/>
    </source>
</evidence>
<dbReference type="SUPFAM" id="SSF51735">
    <property type="entry name" value="NAD(P)-binding Rossmann-fold domains"/>
    <property type="match status" value="1"/>
</dbReference>
<organism evidence="4 5">
    <name type="scientific">Talaromyces amestolkiae</name>
    <dbReference type="NCBI Taxonomy" id="1196081"/>
    <lineage>
        <taxon>Eukaryota</taxon>
        <taxon>Fungi</taxon>
        <taxon>Dikarya</taxon>
        <taxon>Ascomycota</taxon>
        <taxon>Pezizomycotina</taxon>
        <taxon>Eurotiomycetes</taxon>
        <taxon>Eurotiomycetidae</taxon>
        <taxon>Eurotiales</taxon>
        <taxon>Trichocomaceae</taxon>
        <taxon>Talaromyces</taxon>
        <taxon>Talaromyces sect. Talaromyces</taxon>
    </lineage>
</organism>
<evidence type="ECO:0000259" key="3">
    <source>
        <dbReference type="Pfam" id="PF22725"/>
    </source>
</evidence>
<dbReference type="GeneID" id="63798830"/>
<accession>A0A364LCR1</accession>
<dbReference type="SUPFAM" id="SSF55347">
    <property type="entry name" value="Glyceraldehyde-3-phosphate dehydrogenase-like, C-terminal domain"/>
    <property type="match status" value="1"/>
</dbReference>
<dbReference type="Gene3D" id="3.40.50.720">
    <property type="entry name" value="NAD(P)-binding Rossmann-like Domain"/>
    <property type="match status" value="1"/>
</dbReference>
<dbReference type="EMBL" id="MIKG01000025">
    <property type="protein sequence ID" value="RAO73604.1"/>
    <property type="molecule type" value="Genomic_DNA"/>
</dbReference>
<dbReference type="Proteomes" id="UP000249363">
    <property type="component" value="Unassembled WGS sequence"/>
</dbReference>
<feature type="domain" description="Gfo/Idh/MocA-like oxidoreductase N-terminal" evidence="2">
    <location>
        <begin position="3"/>
        <end position="117"/>
    </location>
</feature>
<keyword evidence="5" id="KW-1185">Reference proteome</keyword>
<gene>
    <name evidence="4" type="ORF">BHQ10_009616</name>
</gene>
<dbReference type="RefSeq" id="XP_040738118.1">
    <property type="nucleotide sequence ID" value="XM_040882551.1"/>
</dbReference>
<dbReference type="GO" id="GO:0000166">
    <property type="term" value="F:nucleotide binding"/>
    <property type="evidence" value="ECO:0007669"/>
    <property type="project" value="InterPro"/>
</dbReference>
<dbReference type="AlphaFoldDB" id="A0A364LCR1"/>
<dbReference type="Gene3D" id="3.30.360.10">
    <property type="entry name" value="Dihydrodipicolinate Reductase, domain 2"/>
    <property type="match status" value="1"/>
</dbReference>
<dbReference type="InterPro" id="IPR055170">
    <property type="entry name" value="GFO_IDH_MocA-like_dom"/>
</dbReference>
<dbReference type="InterPro" id="IPR036291">
    <property type="entry name" value="NAD(P)-bd_dom_sf"/>
</dbReference>
<dbReference type="OrthoDB" id="64915at2759"/>
<feature type="domain" description="GFO/IDH/MocA-like oxidoreductase" evidence="3">
    <location>
        <begin position="153"/>
        <end position="267"/>
    </location>
</feature>
<dbReference type="InterPro" id="IPR000683">
    <property type="entry name" value="Gfo/Idh/MocA-like_OxRdtase_N"/>
</dbReference>
<proteinExistence type="inferred from homology"/>
<evidence type="ECO:0000313" key="5">
    <source>
        <dbReference type="Proteomes" id="UP000249363"/>
    </source>
</evidence>
<dbReference type="Pfam" id="PF01408">
    <property type="entry name" value="GFO_IDH_MocA"/>
    <property type="match status" value="1"/>
</dbReference>
<dbReference type="PANTHER" id="PTHR42840">
    <property type="entry name" value="NAD(P)-BINDING ROSSMANN-FOLD SUPERFAMILY PROTEIN-RELATED"/>
    <property type="match status" value="1"/>
</dbReference>
<evidence type="ECO:0000256" key="1">
    <source>
        <dbReference type="ARBA" id="ARBA00010928"/>
    </source>
</evidence>
<reference evidence="4 5" key="1">
    <citation type="journal article" date="2017" name="Biotechnol. Biofuels">
        <title>Differential beta-glucosidase expression as a function of carbon source availability in Talaromyces amestolkiae: a genomic and proteomic approach.</title>
        <authorList>
            <person name="de Eugenio L.I."/>
            <person name="Mendez-Liter J.A."/>
            <person name="Nieto-Dominguez M."/>
            <person name="Alonso L."/>
            <person name="Gil-Munoz J."/>
            <person name="Barriuso J."/>
            <person name="Prieto A."/>
            <person name="Martinez M.J."/>
        </authorList>
    </citation>
    <scope>NUCLEOTIDE SEQUENCE [LARGE SCALE GENOMIC DNA]</scope>
    <source>
        <strain evidence="4 5">CIB</strain>
    </source>
</reference>
<dbReference type="GO" id="GO:0006740">
    <property type="term" value="P:NADPH regeneration"/>
    <property type="evidence" value="ECO:0007669"/>
    <property type="project" value="TreeGrafter"/>
</dbReference>
<dbReference type="Pfam" id="PF22725">
    <property type="entry name" value="GFO_IDH_MocA_C3"/>
    <property type="match status" value="1"/>
</dbReference>
<name>A0A364LCR1_TALAM</name>
<protein>
    <submittedName>
        <fullName evidence="4">Uncharacterized protein</fullName>
    </submittedName>
</protein>
<dbReference type="STRING" id="1196081.A0A364LCR1"/>
<dbReference type="PANTHER" id="PTHR42840:SF5">
    <property type="entry name" value="NAD(P)-BINDING ROSSMANN-FOLD SUPERFAMILY PROTEIN"/>
    <property type="match status" value="1"/>
</dbReference>
<comment type="similarity">
    <text evidence="1">Belongs to the Gfo/Idh/MocA family.</text>
</comment>
<evidence type="ECO:0000259" key="2">
    <source>
        <dbReference type="Pfam" id="PF01408"/>
    </source>
</evidence>
<dbReference type="GO" id="GO:0005737">
    <property type="term" value="C:cytoplasm"/>
    <property type="evidence" value="ECO:0007669"/>
    <property type="project" value="TreeGrafter"/>
</dbReference>
<sequence>MAIGVAILGAGLFGKDQYFPAVKTNSRYTLKAVYSRSQQSATKFGEEASVDAYFDSPETADKSLSKLLERSDIDAVFIALPITAQPDIIRAAWKAGKHVLSEKPVAKDSTVAKQLIADYEPYKAKGLIWGVAENFRFLGPIAYGTEQLKRLGGEVTGFYVSVHDMIKDGNPYYGTEWRKNPDYQGGFIFDAGVHFVAGLREFLSALNDSIEKAVSFSAQMQPHLPPVDTVNGAYLLKSGRSGTISLSFGTEFKSDFLIEVTSTNGSVAMTSAGVKVVEKNGSDGDRKEALKEFPSSTGVGLEVEAFGRAIESKTPDARQSAEEALLDLVLVEKLLNSGEQGGAVLTI</sequence>